<dbReference type="PANTHER" id="PTHR40035">
    <property type="entry name" value="ATP SYNTHASE PROTEIN I"/>
    <property type="match status" value="1"/>
</dbReference>
<gene>
    <name evidence="7" type="ORF">SAMN04244570_1360</name>
</gene>
<feature type="transmembrane region" description="Helical" evidence="6">
    <location>
        <begin position="12"/>
        <end position="29"/>
    </location>
</feature>
<dbReference type="Proteomes" id="UP000190042">
    <property type="component" value="Unassembled WGS sequence"/>
</dbReference>
<reference evidence="8" key="1">
    <citation type="submission" date="2017-02" db="EMBL/GenBank/DDBJ databases">
        <authorList>
            <person name="Varghese N."/>
            <person name="Submissions S."/>
        </authorList>
    </citation>
    <scope>NUCLEOTIDE SEQUENCE [LARGE SCALE GENOMIC DNA]</scope>
    <source>
        <strain evidence="8">DSM 23966</strain>
    </source>
</reference>
<evidence type="ECO:0000256" key="3">
    <source>
        <dbReference type="ARBA" id="ARBA00022692"/>
    </source>
</evidence>
<dbReference type="RefSeq" id="WP_078817031.1">
    <property type="nucleotide sequence ID" value="NZ_FUYJ01000002.1"/>
</dbReference>
<proteinExistence type="predicted"/>
<keyword evidence="5 6" id="KW-0472">Membrane</keyword>
<evidence type="ECO:0000313" key="7">
    <source>
        <dbReference type="EMBL" id="SKA94021.1"/>
    </source>
</evidence>
<keyword evidence="8" id="KW-1185">Reference proteome</keyword>
<comment type="subcellular location">
    <subcellularLocation>
        <location evidence="1">Cell membrane</location>
        <topology evidence="1">Multi-pass membrane protein</topology>
    </subcellularLocation>
</comment>
<evidence type="ECO:0000256" key="4">
    <source>
        <dbReference type="ARBA" id="ARBA00022989"/>
    </source>
</evidence>
<dbReference type="AlphaFoldDB" id="A0A1T4XYD0"/>
<name>A0A1T4XYD0_9BACL</name>
<feature type="transmembrane region" description="Helical" evidence="6">
    <location>
        <begin position="74"/>
        <end position="91"/>
    </location>
</feature>
<keyword evidence="2" id="KW-1003">Cell membrane</keyword>
<evidence type="ECO:0000256" key="2">
    <source>
        <dbReference type="ARBA" id="ARBA00022475"/>
    </source>
</evidence>
<dbReference type="InterPro" id="IPR005598">
    <property type="entry name" value="ATP_synth_I"/>
</dbReference>
<evidence type="ECO:0000256" key="1">
    <source>
        <dbReference type="ARBA" id="ARBA00004651"/>
    </source>
</evidence>
<accession>A0A1T4XYD0</accession>
<keyword evidence="3 6" id="KW-0812">Transmembrane</keyword>
<evidence type="ECO:0000256" key="5">
    <source>
        <dbReference type="ARBA" id="ARBA00023136"/>
    </source>
</evidence>
<feature type="transmembrane region" description="Helical" evidence="6">
    <location>
        <begin position="35"/>
        <end position="53"/>
    </location>
</feature>
<dbReference type="GO" id="GO:0005886">
    <property type="term" value="C:plasma membrane"/>
    <property type="evidence" value="ECO:0007669"/>
    <property type="project" value="UniProtKB-SubCell"/>
</dbReference>
<keyword evidence="4 6" id="KW-1133">Transmembrane helix</keyword>
<feature type="transmembrane region" description="Helical" evidence="6">
    <location>
        <begin position="97"/>
        <end position="118"/>
    </location>
</feature>
<dbReference type="EMBL" id="FUYJ01000002">
    <property type="protein sequence ID" value="SKA94021.1"/>
    <property type="molecule type" value="Genomic_DNA"/>
</dbReference>
<protein>
    <submittedName>
        <fullName evidence="7">ATP synthase protein I</fullName>
    </submittedName>
</protein>
<organism evidence="7 8">
    <name type="scientific">Sporosarcina newyorkensis</name>
    <dbReference type="NCBI Taxonomy" id="759851"/>
    <lineage>
        <taxon>Bacteria</taxon>
        <taxon>Bacillati</taxon>
        <taxon>Bacillota</taxon>
        <taxon>Bacilli</taxon>
        <taxon>Bacillales</taxon>
        <taxon>Caryophanaceae</taxon>
        <taxon>Sporosarcina</taxon>
    </lineage>
</organism>
<sequence>MQSMQEIFNRQKKSFFFLLALFGLGWFFLDYRTIFAGLILGSSFGMYNFWILVRRMERFDRAITEEKRAKSLGMGLRFASGVAAAAIALSLPEEFDLISTVIGLMVPYVLLFTDRLLFHGKH</sequence>
<evidence type="ECO:0000313" key="8">
    <source>
        <dbReference type="Proteomes" id="UP000190042"/>
    </source>
</evidence>
<dbReference type="PANTHER" id="PTHR40035:SF1">
    <property type="entry name" value="ATP SYNTHASE PROTEIN I"/>
    <property type="match status" value="1"/>
</dbReference>
<dbReference type="InterPro" id="IPR039072">
    <property type="entry name" value="ATP_synth_I_Bacilli"/>
</dbReference>
<evidence type="ECO:0000256" key="6">
    <source>
        <dbReference type="SAM" id="Phobius"/>
    </source>
</evidence>
<dbReference type="Pfam" id="PF03899">
    <property type="entry name" value="ATP-synt_I"/>
    <property type="match status" value="1"/>
</dbReference>